<dbReference type="GO" id="GO:0015031">
    <property type="term" value="P:protein transport"/>
    <property type="evidence" value="ECO:0007669"/>
    <property type="project" value="UniProtKB-KW"/>
</dbReference>
<evidence type="ECO:0000256" key="8">
    <source>
        <dbReference type="SAM" id="MobiDB-lite"/>
    </source>
</evidence>
<evidence type="ECO:0000256" key="4">
    <source>
        <dbReference type="ARBA" id="ARBA00022692"/>
    </source>
</evidence>
<dbReference type="Pfam" id="PF02472">
    <property type="entry name" value="ExbD"/>
    <property type="match status" value="1"/>
</dbReference>
<keyword evidence="3" id="KW-1003">Cell membrane</keyword>
<name>A0A932MMY2_UNCTE</name>
<accession>A0A932MMY2</accession>
<dbReference type="PANTHER" id="PTHR30558">
    <property type="entry name" value="EXBD MEMBRANE COMPONENT OF PMF-DRIVEN MACROMOLECULE IMPORT SYSTEM"/>
    <property type="match status" value="1"/>
</dbReference>
<dbReference type="InterPro" id="IPR003400">
    <property type="entry name" value="ExbD"/>
</dbReference>
<sequence>MRFRELRRVQAEPGMTALIDTVFLLLLFFALSSSFVMQVGISVNLPRTVSSETAVRKDVIVVVARDGRIFVNNEEVPFDSLWGRLIEELRVQPEGALILRADRDVPHGQVVRVMDVAKQAGAGRIAIATEPARKDEIPGRPAPPAEPKR</sequence>
<keyword evidence="6 9" id="KW-0472">Membrane</keyword>
<evidence type="ECO:0000256" key="5">
    <source>
        <dbReference type="ARBA" id="ARBA00022989"/>
    </source>
</evidence>
<evidence type="ECO:0000256" key="7">
    <source>
        <dbReference type="RuleBase" id="RU003879"/>
    </source>
</evidence>
<gene>
    <name evidence="10" type="ORF">HYZ11_11020</name>
</gene>
<comment type="caution">
    <text evidence="10">The sequence shown here is derived from an EMBL/GenBank/DDBJ whole genome shotgun (WGS) entry which is preliminary data.</text>
</comment>
<evidence type="ECO:0000256" key="6">
    <source>
        <dbReference type="ARBA" id="ARBA00023136"/>
    </source>
</evidence>
<organism evidence="10 11">
    <name type="scientific">Tectimicrobiota bacterium</name>
    <dbReference type="NCBI Taxonomy" id="2528274"/>
    <lineage>
        <taxon>Bacteria</taxon>
        <taxon>Pseudomonadati</taxon>
        <taxon>Nitrospinota/Tectimicrobiota group</taxon>
        <taxon>Candidatus Tectimicrobiota</taxon>
    </lineage>
</organism>
<evidence type="ECO:0000313" key="11">
    <source>
        <dbReference type="Proteomes" id="UP000782312"/>
    </source>
</evidence>
<protein>
    <submittedName>
        <fullName evidence="10">Biopolymer transporter ExbD</fullName>
    </submittedName>
</protein>
<proteinExistence type="inferred from homology"/>
<keyword evidence="5 9" id="KW-1133">Transmembrane helix</keyword>
<feature type="region of interest" description="Disordered" evidence="8">
    <location>
        <begin position="128"/>
        <end position="149"/>
    </location>
</feature>
<comment type="subcellular location">
    <subcellularLocation>
        <location evidence="1">Cell membrane</location>
        <topology evidence="1">Single-pass membrane protein</topology>
    </subcellularLocation>
    <subcellularLocation>
        <location evidence="7">Cell membrane</location>
        <topology evidence="7">Single-pass type II membrane protein</topology>
    </subcellularLocation>
</comment>
<dbReference type="GO" id="GO:0005886">
    <property type="term" value="C:plasma membrane"/>
    <property type="evidence" value="ECO:0007669"/>
    <property type="project" value="UniProtKB-SubCell"/>
</dbReference>
<keyword evidence="7" id="KW-0813">Transport</keyword>
<dbReference type="Gene3D" id="3.30.420.270">
    <property type="match status" value="1"/>
</dbReference>
<dbReference type="EMBL" id="JACPUR010000024">
    <property type="protein sequence ID" value="MBI3128125.1"/>
    <property type="molecule type" value="Genomic_DNA"/>
</dbReference>
<comment type="similarity">
    <text evidence="2 7">Belongs to the ExbD/TolR family.</text>
</comment>
<evidence type="ECO:0000256" key="2">
    <source>
        <dbReference type="ARBA" id="ARBA00005811"/>
    </source>
</evidence>
<evidence type="ECO:0000256" key="9">
    <source>
        <dbReference type="SAM" id="Phobius"/>
    </source>
</evidence>
<keyword evidence="7" id="KW-0653">Protein transport</keyword>
<dbReference type="AlphaFoldDB" id="A0A932MMY2"/>
<evidence type="ECO:0000256" key="1">
    <source>
        <dbReference type="ARBA" id="ARBA00004162"/>
    </source>
</evidence>
<keyword evidence="4 7" id="KW-0812">Transmembrane</keyword>
<feature type="transmembrane region" description="Helical" evidence="9">
    <location>
        <begin position="21"/>
        <end position="41"/>
    </location>
</feature>
<feature type="compositionally biased region" description="Pro residues" evidence="8">
    <location>
        <begin position="140"/>
        <end position="149"/>
    </location>
</feature>
<dbReference type="Proteomes" id="UP000782312">
    <property type="component" value="Unassembled WGS sequence"/>
</dbReference>
<evidence type="ECO:0000256" key="3">
    <source>
        <dbReference type="ARBA" id="ARBA00022475"/>
    </source>
</evidence>
<evidence type="ECO:0000313" key="10">
    <source>
        <dbReference type="EMBL" id="MBI3128125.1"/>
    </source>
</evidence>
<dbReference type="GO" id="GO:0022857">
    <property type="term" value="F:transmembrane transporter activity"/>
    <property type="evidence" value="ECO:0007669"/>
    <property type="project" value="InterPro"/>
</dbReference>
<dbReference type="PANTHER" id="PTHR30558:SF3">
    <property type="entry name" value="BIOPOLYMER TRANSPORT PROTEIN EXBD-RELATED"/>
    <property type="match status" value="1"/>
</dbReference>
<reference evidence="10" key="1">
    <citation type="submission" date="2020-07" db="EMBL/GenBank/DDBJ databases">
        <title>Huge and variable diversity of episymbiotic CPR bacteria and DPANN archaea in groundwater ecosystems.</title>
        <authorList>
            <person name="He C.Y."/>
            <person name="Keren R."/>
            <person name="Whittaker M."/>
            <person name="Farag I.F."/>
            <person name="Doudna J."/>
            <person name="Cate J.H.D."/>
            <person name="Banfield J.F."/>
        </authorList>
    </citation>
    <scope>NUCLEOTIDE SEQUENCE</scope>
    <source>
        <strain evidence="10">NC_groundwater_763_Ag_S-0.2um_68_21</strain>
    </source>
</reference>